<dbReference type="AlphaFoldDB" id="A0A840BU87"/>
<dbReference type="RefSeq" id="WP_050996761.1">
    <property type="nucleotide sequence ID" value="NZ_JACIEN010000001.1"/>
</dbReference>
<feature type="signal peptide" evidence="5">
    <location>
        <begin position="1"/>
        <end position="19"/>
    </location>
</feature>
<dbReference type="SUPFAM" id="SSF46626">
    <property type="entry name" value="Cytochrome c"/>
    <property type="match status" value="1"/>
</dbReference>
<reference evidence="7 8" key="1">
    <citation type="submission" date="2020-08" db="EMBL/GenBank/DDBJ databases">
        <title>Genomic Encyclopedia of Type Strains, Phase IV (KMG-IV): sequencing the most valuable type-strain genomes for metagenomic binning, comparative biology and taxonomic classification.</title>
        <authorList>
            <person name="Goeker M."/>
        </authorList>
    </citation>
    <scope>NUCLEOTIDE SEQUENCE [LARGE SCALE GENOMIC DNA]</scope>
    <source>
        <strain evidence="7 8">DSM 103737</strain>
    </source>
</reference>
<sequence length="146" mass="15969">MRWWNSLCVLAMLAPPAAAEPLRPYVVEGDAITRSLTGRPGDAENGRRLVMDRHRSLCILCHAAPLPDPHLQGTLAPTLAGAGSRLSEGQIRLRVVDMKRLVPDSIMPAYYRTGGLAQVAASFRDRPILTAEEIEDVVAFLVTLKE</sequence>
<dbReference type="Pfam" id="PF00034">
    <property type="entry name" value="Cytochrom_C"/>
    <property type="match status" value="1"/>
</dbReference>
<evidence type="ECO:0000256" key="3">
    <source>
        <dbReference type="ARBA" id="ARBA00023004"/>
    </source>
</evidence>
<name>A0A840BU87_9HYPH</name>
<evidence type="ECO:0000256" key="1">
    <source>
        <dbReference type="ARBA" id="ARBA00022617"/>
    </source>
</evidence>
<dbReference type="GO" id="GO:0009055">
    <property type="term" value="F:electron transfer activity"/>
    <property type="evidence" value="ECO:0007669"/>
    <property type="project" value="InterPro"/>
</dbReference>
<evidence type="ECO:0000313" key="7">
    <source>
        <dbReference type="EMBL" id="MBB4016444.1"/>
    </source>
</evidence>
<proteinExistence type="predicted"/>
<accession>A0A840BU87</accession>
<keyword evidence="3 4" id="KW-0408">Iron</keyword>
<organism evidence="7 8">
    <name type="scientific">Chelatococcus caeni</name>
    <dbReference type="NCBI Taxonomy" id="1348468"/>
    <lineage>
        <taxon>Bacteria</taxon>
        <taxon>Pseudomonadati</taxon>
        <taxon>Pseudomonadota</taxon>
        <taxon>Alphaproteobacteria</taxon>
        <taxon>Hyphomicrobiales</taxon>
        <taxon>Chelatococcaceae</taxon>
        <taxon>Chelatococcus</taxon>
    </lineage>
</organism>
<keyword evidence="5" id="KW-0732">Signal</keyword>
<keyword evidence="2 4" id="KW-0479">Metal-binding</keyword>
<dbReference type="NCBIfam" id="TIGR04485">
    <property type="entry name" value="thiosulf_SoxX"/>
    <property type="match status" value="1"/>
</dbReference>
<keyword evidence="8" id="KW-1185">Reference proteome</keyword>
<protein>
    <submittedName>
        <fullName evidence="7">Sulfur-oxidizing protein SoxX</fullName>
    </submittedName>
</protein>
<evidence type="ECO:0000313" key="8">
    <source>
        <dbReference type="Proteomes" id="UP000577362"/>
    </source>
</evidence>
<dbReference type="GO" id="GO:0020037">
    <property type="term" value="F:heme binding"/>
    <property type="evidence" value="ECO:0007669"/>
    <property type="project" value="InterPro"/>
</dbReference>
<keyword evidence="1 4" id="KW-0349">Heme</keyword>
<dbReference type="EMBL" id="JACIEN010000001">
    <property type="protein sequence ID" value="MBB4016444.1"/>
    <property type="molecule type" value="Genomic_DNA"/>
</dbReference>
<comment type="caution">
    <text evidence="7">The sequence shown here is derived from an EMBL/GenBank/DDBJ whole genome shotgun (WGS) entry which is preliminary data.</text>
</comment>
<dbReference type="PROSITE" id="PS51007">
    <property type="entry name" value="CYTC"/>
    <property type="match status" value="1"/>
</dbReference>
<dbReference type="Proteomes" id="UP000577362">
    <property type="component" value="Unassembled WGS sequence"/>
</dbReference>
<gene>
    <name evidence="7" type="ORF">GGR16_001450</name>
</gene>
<evidence type="ECO:0000256" key="5">
    <source>
        <dbReference type="SAM" id="SignalP"/>
    </source>
</evidence>
<feature type="domain" description="Cytochrome c" evidence="6">
    <location>
        <begin position="41"/>
        <end position="145"/>
    </location>
</feature>
<dbReference type="GO" id="GO:0046872">
    <property type="term" value="F:metal ion binding"/>
    <property type="evidence" value="ECO:0007669"/>
    <property type="project" value="UniProtKB-KW"/>
</dbReference>
<dbReference type="InterPro" id="IPR009056">
    <property type="entry name" value="Cyt_c-like_dom"/>
</dbReference>
<evidence type="ECO:0000256" key="4">
    <source>
        <dbReference type="PROSITE-ProRule" id="PRU00433"/>
    </source>
</evidence>
<evidence type="ECO:0000256" key="2">
    <source>
        <dbReference type="ARBA" id="ARBA00022723"/>
    </source>
</evidence>
<dbReference type="InterPro" id="IPR036909">
    <property type="entry name" value="Cyt_c-like_dom_sf"/>
</dbReference>
<evidence type="ECO:0000259" key="6">
    <source>
        <dbReference type="PROSITE" id="PS51007"/>
    </source>
</evidence>
<dbReference type="Gene3D" id="1.10.760.10">
    <property type="entry name" value="Cytochrome c-like domain"/>
    <property type="match status" value="1"/>
</dbReference>
<dbReference type="InterPro" id="IPR030999">
    <property type="entry name" value="Thiosulf_SoxX"/>
</dbReference>
<feature type="chain" id="PRO_5032841335" evidence="5">
    <location>
        <begin position="20"/>
        <end position="146"/>
    </location>
</feature>